<gene>
    <name evidence="3" type="ORF">Q4521_10795</name>
</gene>
<dbReference type="PROSITE" id="PS51257">
    <property type="entry name" value="PROKAR_LIPOPROTEIN"/>
    <property type="match status" value="1"/>
</dbReference>
<proteinExistence type="predicted"/>
<dbReference type="GO" id="GO:0032153">
    <property type="term" value="C:cell division site"/>
    <property type="evidence" value="ECO:0007669"/>
    <property type="project" value="TreeGrafter"/>
</dbReference>
<feature type="region of interest" description="Disordered" evidence="1">
    <location>
        <begin position="108"/>
        <end position="133"/>
    </location>
</feature>
<dbReference type="PROSITE" id="PS51782">
    <property type="entry name" value="LYSM"/>
    <property type="match status" value="1"/>
</dbReference>
<evidence type="ECO:0000259" key="2">
    <source>
        <dbReference type="PROSITE" id="PS51782"/>
    </source>
</evidence>
<comment type="caution">
    <text evidence="3">The sequence shown here is derived from an EMBL/GenBank/DDBJ whole genome shotgun (WGS) entry which is preliminary data.</text>
</comment>
<evidence type="ECO:0000256" key="1">
    <source>
        <dbReference type="SAM" id="MobiDB-lite"/>
    </source>
</evidence>
<dbReference type="Pfam" id="PF01476">
    <property type="entry name" value="LysM"/>
    <property type="match status" value="1"/>
</dbReference>
<dbReference type="SMART" id="SM00257">
    <property type="entry name" value="LysM"/>
    <property type="match status" value="1"/>
</dbReference>
<reference evidence="3" key="1">
    <citation type="submission" date="2023-07" db="EMBL/GenBank/DDBJ databases">
        <title>Genome content predicts the carbon catabolic preferences of heterotrophic bacteria.</title>
        <authorList>
            <person name="Gralka M."/>
        </authorList>
    </citation>
    <scope>NUCLEOTIDE SEQUENCE</scope>
    <source>
        <strain evidence="3">I3M17_2</strain>
    </source>
</reference>
<dbReference type="RefSeq" id="WP_216062856.1">
    <property type="nucleotide sequence ID" value="NZ_JAHKPP010000006.1"/>
</dbReference>
<organism evidence="3 4">
    <name type="scientific">Saccharophagus degradans</name>
    <dbReference type="NCBI Taxonomy" id="86304"/>
    <lineage>
        <taxon>Bacteria</taxon>
        <taxon>Pseudomonadati</taxon>
        <taxon>Pseudomonadota</taxon>
        <taxon>Gammaproteobacteria</taxon>
        <taxon>Cellvibrionales</taxon>
        <taxon>Cellvibrionaceae</taxon>
        <taxon>Saccharophagus</taxon>
    </lineage>
</organism>
<dbReference type="Proteomes" id="UP001169760">
    <property type="component" value="Unassembled WGS sequence"/>
</dbReference>
<dbReference type="CDD" id="cd00118">
    <property type="entry name" value="LysM"/>
    <property type="match status" value="1"/>
</dbReference>
<dbReference type="PANTHER" id="PTHR21666:SF263">
    <property type="entry name" value="MUREIN HYDROLASE ACTIVATOR NLPD"/>
    <property type="match status" value="1"/>
</dbReference>
<dbReference type="GO" id="GO:0004222">
    <property type="term" value="F:metalloendopeptidase activity"/>
    <property type="evidence" value="ECO:0007669"/>
    <property type="project" value="TreeGrafter"/>
</dbReference>
<dbReference type="EMBL" id="JAUOPB010000007">
    <property type="protein sequence ID" value="MDO6422962.1"/>
    <property type="molecule type" value="Genomic_DNA"/>
</dbReference>
<feature type="domain" description="LysM" evidence="2">
    <location>
        <begin position="41"/>
        <end position="85"/>
    </location>
</feature>
<dbReference type="CDD" id="cd12797">
    <property type="entry name" value="M23_peptidase"/>
    <property type="match status" value="1"/>
</dbReference>
<sequence>MEQVRWLINILIALLLLQGCSSAPYRAPVTDVSQPPPRKIHTHVVAPGETLYSIAWRYDLDYKSLAAANGVASGYTIYPGQIINLNISNTTPPPKVLKKNPPAVVKKKVPAVVSTPRRSGNTSSTVKKPPEVTTTKWSGSWQWPCKCDVIASFHSNGGLHKGIDLKGDLGDSVLAAGAGQVVYAGDGLRGYGKLLIVKHSDKYLSAYAHNSRLLVKEGDVVAAGQKIAEMGSTGTDSVKLHFEVRYDGQPVNPLNYLPKK</sequence>
<name>A0AAW7X7Y1_9GAMM</name>
<evidence type="ECO:0000313" key="4">
    <source>
        <dbReference type="Proteomes" id="UP001169760"/>
    </source>
</evidence>
<protein>
    <submittedName>
        <fullName evidence="3">Peptidoglycan DD-metalloendopeptidase family protein</fullName>
    </submittedName>
</protein>
<dbReference type="InterPro" id="IPR016047">
    <property type="entry name" value="M23ase_b-sheet_dom"/>
</dbReference>
<dbReference type="InterPro" id="IPR050570">
    <property type="entry name" value="Cell_wall_metabolism_enzyme"/>
</dbReference>
<dbReference type="Pfam" id="PF01551">
    <property type="entry name" value="Peptidase_M23"/>
    <property type="match status" value="1"/>
</dbReference>
<dbReference type="PANTHER" id="PTHR21666">
    <property type="entry name" value="PEPTIDASE-RELATED"/>
    <property type="match status" value="1"/>
</dbReference>
<accession>A0AAW7X7Y1</accession>
<dbReference type="GO" id="GO:0009279">
    <property type="term" value="C:cell outer membrane"/>
    <property type="evidence" value="ECO:0007669"/>
    <property type="project" value="TreeGrafter"/>
</dbReference>
<dbReference type="InterPro" id="IPR018392">
    <property type="entry name" value="LysM"/>
</dbReference>
<evidence type="ECO:0000313" key="3">
    <source>
        <dbReference type="EMBL" id="MDO6422962.1"/>
    </source>
</evidence>
<dbReference type="AlphaFoldDB" id="A0AAW7X7Y1"/>